<reference evidence="2 3" key="1">
    <citation type="submission" date="2024-02" db="EMBL/GenBank/DDBJ databases">
        <title>Complete sequences of two Paenibacillus sp. strains and one Lysinibacillus strain isolated from the environment on STAA medium highlight biotechnological potential.</title>
        <authorList>
            <person name="Attere S.A."/>
            <person name="Piche L.C."/>
            <person name="Intertaglia L."/>
            <person name="Lami R."/>
            <person name="Charette S.J."/>
            <person name="Vincent A.T."/>
        </authorList>
    </citation>
    <scope>NUCLEOTIDE SEQUENCE [LARGE SCALE GENOMIC DNA]</scope>
    <source>
        <strain evidence="2 3">Y5S-7</strain>
    </source>
</reference>
<sequence>MTCGTRAILSSTYPGICPRCVKQIPWIRSIRCLRCGRGVGCPDCARPHMQNRSFIANRSAVQYNALMREWIGMYKFRGHERYAPLLTALLIQAFQAMSEERNSALAKEPPAPVAHSATHAQQTKPQWRPDAVTYVPVSSERLAERGFNQAERLAAGLATACRLPIVDLLQRQINTTKQSFKSRGERIETMKNAFSINPDGTKLIEELYKGSHLPTHMGISHAKPIQLLLIDDIYTTGSTLDACGRVILNAGFHMEIPVEIYTLTLARS</sequence>
<dbReference type="InterPro" id="IPR029057">
    <property type="entry name" value="PRTase-like"/>
</dbReference>
<comment type="similarity">
    <text evidence="1">Belongs to the ComF/GntX family.</text>
</comment>
<dbReference type="PANTHER" id="PTHR47505">
    <property type="entry name" value="DNA UTILIZATION PROTEIN YHGH"/>
    <property type="match status" value="1"/>
</dbReference>
<dbReference type="PANTHER" id="PTHR47505:SF1">
    <property type="entry name" value="DNA UTILIZATION PROTEIN YHGH"/>
    <property type="match status" value="1"/>
</dbReference>
<dbReference type="RefSeq" id="WP_338707168.1">
    <property type="nucleotide sequence ID" value="NZ_CP145892.1"/>
</dbReference>
<dbReference type="EMBL" id="CP145892">
    <property type="protein sequence ID" value="WWP20105.1"/>
    <property type="molecule type" value="Genomic_DNA"/>
</dbReference>
<organism evidence="2 3">
    <name type="scientific">Paenibacillus amylolyticus</name>
    <dbReference type="NCBI Taxonomy" id="1451"/>
    <lineage>
        <taxon>Bacteria</taxon>
        <taxon>Bacillati</taxon>
        <taxon>Bacillota</taxon>
        <taxon>Bacilli</taxon>
        <taxon>Bacillales</taxon>
        <taxon>Paenibacillaceae</taxon>
        <taxon>Paenibacillus</taxon>
    </lineage>
</organism>
<dbReference type="Proteomes" id="UP001364764">
    <property type="component" value="Chromosome"/>
</dbReference>
<dbReference type="CDD" id="cd06223">
    <property type="entry name" value="PRTases_typeI"/>
    <property type="match status" value="1"/>
</dbReference>
<dbReference type="AlphaFoldDB" id="A0ABD8AR84"/>
<dbReference type="InterPro" id="IPR000836">
    <property type="entry name" value="PRTase_dom"/>
</dbReference>
<dbReference type="Gene3D" id="3.40.50.2020">
    <property type="match status" value="1"/>
</dbReference>
<accession>A0ABD8AR84</accession>
<evidence type="ECO:0000313" key="3">
    <source>
        <dbReference type="Proteomes" id="UP001364764"/>
    </source>
</evidence>
<name>A0ABD8AR84_PAEAM</name>
<evidence type="ECO:0000256" key="1">
    <source>
        <dbReference type="ARBA" id="ARBA00008007"/>
    </source>
</evidence>
<dbReference type="InterPro" id="IPR051910">
    <property type="entry name" value="ComF/GntX_DNA_util-trans"/>
</dbReference>
<evidence type="ECO:0000313" key="2">
    <source>
        <dbReference type="EMBL" id="WWP20105.1"/>
    </source>
</evidence>
<dbReference type="GeneID" id="93479275"/>
<gene>
    <name evidence="2" type="ORF">V6668_27380</name>
</gene>
<protein>
    <submittedName>
        <fullName evidence="2">ComF family protein</fullName>
    </submittedName>
</protein>
<dbReference type="SUPFAM" id="SSF53271">
    <property type="entry name" value="PRTase-like"/>
    <property type="match status" value="1"/>
</dbReference>
<proteinExistence type="inferred from homology"/>